<dbReference type="RefSeq" id="WP_344436231.1">
    <property type="nucleotide sequence ID" value="NZ_BAAASL010000012.1"/>
</dbReference>
<feature type="domain" description="ABC transporter" evidence="11">
    <location>
        <begin position="5"/>
        <end position="235"/>
    </location>
</feature>
<dbReference type="InterPro" id="IPR027417">
    <property type="entry name" value="P-loop_NTPase"/>
</dbReference>
<dbReference type="InterPro" id="IPR005894">
    <property type="entry name" value="DrrA"/>
</dbReference>
<dbReference type="SUPFAM" id="SSF52540">
    <property type="entry name" value="P-loop containing nucleoside triphosphate hydrolases"/>
    <property type="match status" value="1"/>
</dbReference>
<dbReference type="PANTHER" id="PTHR42711">
    <property type="entry name" value="ABC TRANSPORTER ATP-BINDING PROTEIN"/>
    <property type="match status" value="1"/>
</dbReference>
<feature type="compositionally biased region" description="Basic residues" evidence="10">
    <location>
        <begin position="339"/>
        <end position="348"/>
    </location>
</feature>
<dbReference type="GO" id="GO:0005524">
    <property type="term" value="F:ATP binding"/>
    <property type="evidence" value="ECO:0007669"/>
    <property type="project" value="UniProtKB-KW"/>
</dbReference>
<keyword evidence="7" id="KW-0472">Membrane</keyword>
<evidence type="ECO:0000256" key="5">
    <source>
        <dbReference type="ARBA" id="ARBA00022840"/>
    </source>
</evidence>
<keyword evidence="13" id="KW-1185">Reference proteome</keyword>
<keyword evidence="2" id="KW-0813">Transport</keyword>
<name>A0ABP6GBT4_9ACTN</name>
<dbReference type="NCBIfam" id="TIGR01188">
    <property type="entry name" value="drrA"/>
    <property type="match status" value="1"/>
</dbReference>
<dbReference type="Gene3D" id="3.40.50.300">
    <property type="entry name" value="P-loop containing nucleotide triphosphate hydrolases"/>
    <property type="match status" value="1"/>
</dbReference>
<dbReference type="EMBL" id="BAAASL010000012">
    <property type="protein sequence ID" value="GAA2718662.1"/>
    <property type="molecule type" value="Genomic_DNA"/>
</dbReference>
<sequence>MADSIVVEGLSKRLGKRQVLDGISLSAPAGSVIALLGPNGAGKTTMVRVLSTLLRPDAGRVAICGHDVVAEPRRVRGLIGLTGQFAAVDGILTGRENLELVGGLYRMGRAGARDRAQELLERFGLTEAADRRVGTYSGGMRRRLDLAASLLIKPRVLFLDEPTTGLDLRSRLGLWAEIEQLVRDGTTLLLTTQYLEEADRLADTVTVLDQGRAVAQGTPAVLKEQIGGDRVEFALADPARLDAAVGVLAPRALGEPQLDRTAARITLRLKEGEEGVGGALRDLRAAGVQVATHAVRSPTLDDVFLTLTGSGLEEREATGAEAAAAGGRGGRGGRDKRGGRGGRGRGARRAPGGER</sequence>
<evidence type="ECO:0000313" key="12">
    <source>
        <dbReference type="EMBL" id="GAA2718662.1"/>
    </source>
</evidence>
<dbReference type="PROSITE" id="PS50893">
    <property type="entry name" value="ABC_TRANSPORTER_2"/>
    <property type="match status" value="1"/>
</dbReference>
<proteinExistence type="inferred from homology"/>
<evidence type="ECO:0000259" key="11">
    <source>
        <dbReference type="PROSITE" id="PS50893"/>
    </source>
</evidence>
<feature type="region of interest" description="Disordered" evidence="10">
    <location>
        <begin position="314"/>
        <end position="355"/>
    </location>
</feature>
<evidence type="ECO:0000256" key="9">
    <source>
        <dbReference type="ARBA" id="ARBA00049985"/>
    </source>
</evidence>
<dbReference type="InterPro" id="IPR050763">
    <property type="entry name" value="ABC_transporter_ATP-binding"/>
</dbReference>
<keyword evidence="3" id="KW-1003">Cell membrane</keyword>
<evidence type="ECO:0000256" key="8">
    <source>
        <dbReference type="ARBA" id="ARBA00023251"/>
    </source>
</evidence>
<dbReference type="InterPro" id="IPR017871">
    <property type="entry name" value="ABC_transporter-like_CS"/>
</dbReference>
<dbReference type="PROSITE" id="PS00211">
    <property type="entry name" value="ABC_TRANSPORTER_1"/>
    <property type="match status" value="1"/>
</dbReference>
<dbReference type="PANTHER" id="PTHR42711:SF19">
    <property type="entry name" value="DOXORUBICIN RESISTANCE ATP-BINDING PROTEIN DRRA"/>
    <property type="match status" value="1"/>
</dbReference>
<dbReference type="Proteomes" id="UP001500886">
    <property type="component" value="Unassembled WGS sequence"/>
</dbReference>
<dbReference type="InterPro" id="IPR003439">
    <property type="entry name" value="ABC_transporter-like_ATP-bd"/>
</dbReference>
<comment type="subcellular location">
    <subcellularLocation>
        <location evidence="1">Cell membrane</location>
        <topology evidence="1">Peripheral membrane protein</topology>
        <orientation evidence="1">Cytoplasmic side</orientation>
    </subcellularLocation>
</comment>
<gene>
    <name evidence="12" type="ORF">GCM10010315_34550</name>
</gene>
<organism evidence="12 13">
    <name type="scientific">Streptomyces luteosporeus</name>
    <dbReference type="NCBI Taxonomy" id="173856"/>
    <lineage>
        <taxon>Bacteria</taxon>
        <taxon>Bacillati</taxon>
        <taxon>Actinomycetota</taxon>
        <taxon>Actinomycetes</taxon>
        <taxon>Kitasatosporales</taxon>
        <taxon>Streptomycetaceae</taxon>
        <taxon>Streptomyces</taxon>
    </lineage>
</organism>
<keyword evidence="5 12" id="KW-0067">ATP-binding</keyword>
<protein>
    <submittedName>
        <fullName evidence="12">Daunorubicin resistance protein DrrA family ABC transporter ATP-binding protein</fullName>
    </submittedName>
</protein>
<evidence type="ECO:0000256" key="10">
    <source>
        <dbReference type="SAM" id="MobiDB-lite"/>
    </source>
</evidence>
<reference evidence="13" key="1">
    <citation type="journal article" date="2019" name="Int. J. Syst. Evol. Microbiol.">
        <title>The Global Catalogue of Microorganisms (GCM) 10K type strain sequencing project: providing services to taxonomists for standard genome sequencing and annotation.</title>
        <authorList>
            <consortium name="The Broad Institute Genomics Platform"/>
            <consortium name="The Broad Institute Genome Sequencing Center for Infectious Disease"/>
            <person name="Wu L."/>
            <person name="Ma J."/>
        </authorList>
    </citation>
    <scope>NUCLEOTIDE SEQUENCE [LARGE SCALE GENOMIC DNA]</scope>
    <source>
        <strain evidence="13">JCM 4542</strain>
    </source>
</reference>
<comment type="similarity">
    <text evidence="9">Belongs to the ABC transporter superfamily. Drug exporter-1 (DrugE1) (TC 3.A.1.105) family.</text>
</comment>
<keyword evidence="4" id="KW-0547">Nucleotide-binding</keyword>
<keyword evidence="6" id="KW-1278">Translocase</keyword>
<dbReference type="SMART" id="SM00382">
    <property type="entry name" value="AAA"/>
    <property type="match status" value="1"/>
</dbReference>
<evidence type="ECO:0000256" key="6">
    <source>
        <dbReference type="ARBA" id="ARBA00022967"/>
    </source>
</evidence>
<evidence type="ECO:0000256" key="3">
    <source>
        <dbReference type="ARBA" id="ARBA00022475"/>
    </source>
</evidence>
<comment type="caution">
    <text evidence="12">The sequence shown here is derived from an EMBL/GenBank/DDBJ whole genome shotgun (WGS) entry which is preliminary data.</text>
</comment>
<keyword evidence="8" id="KW-0046">Antibiotic resistance</keyword>
<evidence type="ECO:0000313" key="13">
    <source>
        <dbReference type="Proteomes" id="UP001500886"/>
    </source>
</evidence>
<accession>A0ABP6GBT4</accession>
<evidence type="ECO:0000256" key="2">
    <source>
        <dbReference type="ARBA" id="ARBA00022448"/>
    </source>
</evidence>
<dbReference type="InterPro" id="IPR003593">
    <property type="entry name" value="AAA+_ATPase"/>
</dbReference>
<evidence type="ECO:0000256" key="1">
    <source>
        <dbReference type="ARBA" id="ARBA00004413"/>
    </source>
</evidence>
<dbReference type="Pfam" id="PF00005">
    <property type="entry name" value="ABC_tran"/>
    <property type="match status" value="1"/>
</dbReference>
<evidence type="ECO:0000256" key="7">
    <source>
        <dbReference type="ARBA" id="ARBA00023136"/>
    </source>
</evidence>
<evidence type="ECO:0000256" key="4">
    <source>
        <dbReference type="ARBA" id="ARBA00022741"/>
    </source>
</evidence>